<proteinExistence type="predicted"/>
<dbReference type="GO" id="GO:0016787">
    <property type="term" value="F:hydrolase activity"/>
    <property type="evidence" value="ECO:0007669"/>
    <property type="project" value="InterPro"/>
</dbReference>
<comment type="caution">
    <text evidence="2">The sequence shown here is derived from an EMBL/GenBank/DDBJ whole genome shotgun (WGS) entry which is preliminary data.</text>
</comment>
<dbReference type="Gene3D" id="3.60.21.10">
    <property type="match status" value="1"/>
</dbReference>
<name>A0A7J3V0E4_9CREN</name>
<dbReference type="InterPro" id="IPR029052">
    <property type="entry name" value="Metallo-depent_PP-like"/>
</dbReference>
<accession>A0A7J3V0E4</accession>
<dbReference type="PANTHER" id="PTHR37523">
    <property type="entry name" value="METALLOPHOSPHOESTERASE"/>
    <property type="match status" value="1"/>
</dbReference>
<gene>
    <name evidence="2" type="ORF">ENL91_05255</name>
</gene>
<sequence>MTCQIRTRDHFYQSEDFESRGVVGYLVKFLALSDIHGKLSSLQLIAEKVLAGQKIDAITVSGDISHYGDRAEVRRILDALGSLSLPVFFVLGNCDPREASDLSTEVAIQLETRCEVCGGLLLTGAGGSTPTPFGTTFERDEEEIVSRIRANLGSCGAESPGLYLLVHNPPYGTSLDRTAFGRHVGSRRLRELIEAISPAAVQCGHIHEAAGVERIGGTVVFNPGPAMKGNYALVEVGAGGVTVSIGRA</sequence>
<evidence type="ECO:0000313" key="2">
    <source>
        <dbReference type="EMBL" id="HHI49561.1"/>
    </source>
</evidence>
<evidence type="ECO:0000259" key="1">
    <source>
        <dbReference type="Pfam" id="PF00149"/>
    </source>
</evidence>
<organism evidence="2">
    <name type="scientific">Candidatus Methanosuratincola petrocarbonis</name>
    <name type="common">ex Vanwonterghem et al. 2016</name>
    <dbReference type="NCBI Taxonomy" id="1867261"/>
    <lineage>
        <taxon>Archaea</taxon>
        <taxon>Thermoproteota</taxon>
        <taxon>Methanosuratincolia</taxon>
        <taxon>Candidatus Methanomethylicales</taxon>
        <taxon>Candidatus Methanomethylicaceae</taxon>
        <taxon>Candidatus Methanosuratincola (ex Vanwonterghem et al. 2016)</taxon>
    </lineage>
</organism>
<feature type="domain" description="Calcineurin-like phosphoesterase" evidence="1">
    <location>
        <begin position="28"/>
        <end position="208"/>
    </location>
</feature>
<dbReference type="AlphaFoldDB" id="A0A7J3V0E4"/>
<protein>
    <submittedName>
        <fullName evidence="2">YfcE family phosphodiesterase</fullName>
    </submittedName>
</protein>
<dbReference type="SUPFAM" id="SSF56300">
    <property type="entry name" value="Metallo-dependent phosphatases"/>
    <property type="match status" value="1"/>
</dbReference>
<reference evidence="2" key="1">
    <citation type="journal article" date="2020" name="mSystems">
        <title>Genome- and Community-Level Interaction Insights into Carbon Utilization and Element Cycling Functions of Hydrothermarchaeota in Hydrothermal Sediment.</title>
        <authorList>
            <person name="Zhou Z."/>
            <person name="Liu Y."/>
            <person name="Xu W."/>
            <person name="Pan J."/>
            <person name="Luo Z.H."/>
            <person name="Li M."/>
        </authorList>
    </citation>
    <scope>NUCLEOTIDE SEQUENCE [LARGE SCALE GENOMIC DNA]</scope>
    <source>
        <strain evidence="2">SpSt-1038</strain>
    </source>
</reference>
<dbReference type="InterPro" id="IPR004843">
    <property type="entry name" value="Calcineurin-like_PHP"/>
</dbReference>
<dbReference type="PANTHER" id="PTHR37523:SF1">
    <property type="entry name" value="CALCINEURIN-LIKE PHOSPHOESTERASE DOMAIN-CONTAINING PROTEIN"/>
    <property type="match status" value="1"/>
</dbReference>
<dbReference type="Pfam" id="PF00149">
    <property type="entry name" value="Metallophos"/>
    <property type="match status" value="1"/>
</dbReference>
<dbReference type="EMBL" id="DRVT01000056">
    <property type="protein sequence ID" value="HHI49561.1"/>
    <property type="molecule type" value="Genomic_DNA"/>
</dbReference>